<proteinExistence type="predicted"/>
<reference evidence="2 3" key="1">
    <citation type="submission" date="2014-08" db="EMBL/GenBank/DDBJ databases">
        <title>Complete genome sequence of Corynebacterium sphenisci CECT 5990(T) (=DSM 44792(T)), isolated from healthy wild penguins.</title>
        <authorList>
            <person name="Ruckert C."/>
            <person name="Albersmeier A."/>
            <person name="Winkler A."/>
            <person name="Kalinowski J."/>
        </authorList>
    </citation>
    <scope>NUCLEOTIDE SEQUENCE [LARGE SCALE GENOMIC DNA]</scope>
    <source>
        <strain evidence="2 3">DSM 44792</strain>
    </source>
</reference>
<evidence type="ECO:0000313" key="3">
    <source>
        <dbReference type="Proteomes" id="UP000185469"/>
    </source>
</evidence>
<evidence type="ECO:0000313" key="2">
    <source>
        <dbReference type="EMBL" id="APT89944.1"/>
    </source>
</evidence>
<organism evidence="2 3">
    <name type="scientific">Corynebacterium sphenisci DSM 44792</name>
    <dbReference type="NCBI Taxonomy" id="1437874"/>
    <lineage>
        <taxon>Bacteria</taxon>
        <taxon>Bacillati</taxon>
        <taxon>Actinomycetota</taxon>
        <taxon>Actinomycetes</taxon>
        <taxon>Mycobacteriales</taxon>
        <taxon>Corynebacteriaceae</taxon>
        <taxon>Corynebacterium</taxon>
    </lineage>
</organism>
<keyword evidence="1" id="KW-0812">Transmembrane</keyword>
<dbReference type="AlphaFoldDB" id="A0A1L7CVT3"/>
<protein>
    <recommendedName>
        <fullName evidence="4">DUF3592 domain-containing protein</fullName>
    </recommendedName>
</protein>
<dbReference type="Proteomes" id="UP000185469">
    <property type="component" value="Chromosome"/>
</dbReference>
<dbReference type="PROSITE" id="PS51257">
    <property type="entry name" value="PROKAR_LIPOPROTEIN"/>
    <property type="match status" value="1"/>
</dbReference>
<keyword evidence="3" id="KW-1185">Reference proteome</keyword>
<accession>A0A1L7CVT3</accession>
<sequence>MDWPRRARQLILLLLLGLGVSCTGLVFGAFADGRAIEADTGRAVAVVRSVSLLRTSVEFTDHEGEYRSPPTGVLFPVGLAEGQRVRVEFDRADPDRVRVAGRRWTLAVVPAASVFAAGAALAAGPWWWSVRASRRAAAGGTG</sequence>
<gene>
    <name evidence="2" type="ORF">CSPHI_01290</name>
</gene>
<dbReference type="EMBL" id="CP009248">
    <property type="protein sequence ID" value="APT89944.1"/>
    <property type="molecule type" value="Genomic_DNA"/>
</dbReference>
<evidence type="ECO:0008006" key="4">
    <source>
        <dbReference type="Google" id="ProtNLM"/>
    </source>
</evidence>
<feature type="transmembrane region" description="Helical" evidence="1">
    <location>
        <begin position="104"/>
        <end position="128"/>
    </location>
</feature>
<keyword evidence="1" id="KW-0472">Membrane</keyword>
<name>A0A1L7CVT3_9CORY</name>
<dbReference type="KEGG" id="csph:CSPHI_01290"/>
<evidence type="ECO:0000256" key="1">
    <source>
        <dbReference type="SAM" id="Phobius"/>
    </source>
</evidence>
<keyword evidence="1" id="KW-1133">Transmembrane helix</keyword>
<dbReference type="STRING" id="1437874.CSPHI_01290"/>